<reference evidence="2" key="1">
    <citation type="submission" date="2021-01" db="EMBL/GenBank/DDBJ databases">
        <authorList>
            <consortium name="Genoscope - CEA"/>
            <person name="William W."/>
        </authorList>
    </citation>
    <scope>NUCLEOTIDE SEQUENCE</scope>
</reference>
<name>A0A8S1Q7D1_PARPR</name>
<keyword evidence="3" id="KW-1185">Reference proteome</keyword>
<organism evidence="2 3">
    <name type="scientific">Paramecium primaurelia</name>
    <dbReference type="NCBI Taxonomy" id="5886"/>
    <lineage>
        <taxon>Eukaryota</taxon>
        <taxon>Sar</taxon>
        <taxon>Alveolata</taxon>
        <taxon>Ciliophora</taxon>
        <taxon>Intramacronucleata</taxon>
        <taxon>Oligohymenophorea</taxon>
        <taxon>Peniculida</taxon>
        <taxon>Parameciidae</taxon>
        <taxon>Paramecium</taxon>
    </lineage>
</organism>
<sequence>MDEEILSILLDYIIGLSDIFEFDTDKLYQLRCKQNFVPKKLSFKPKNKLINQISTELNNSISLKIDLLRDQSRQQTDAIMYKFNTQDHTLQQLTQQINEKPSQEDLCDMQMEIRKLQRQYEGDFNKIQTQFNNQLITIQESLNTYINTQDFHLLFEEQISDHMTHLQAKFAPKDMTIQQLDLLECRFHHTSEQLIDLKRYTNTNINEIIKKQDFILSDLTTTVKLHEFQEFVDSSKLFATQSQLSSLSEQLLPKIKELSDIVVKDFQEVQGFRKIIKATDYELLQKATKMDLIILKKEQEDHKNLTQKMLIQIQDTQKQITKCYQYYDEQRLLMAKQLSEQIICSIEDTIKLNVNKQMEFYKLEDVAQQIDRVKDYLKSKANKVDVQDALKLKSNIKDFLSLEDQFNVMNKTFKSQMKIFAEFMELFGIDTDNESMNFKKNAIQKLIFDTKSLRNSYQKRNQQQLTGVEDQPSTTRQSASKKKINTSPKSNGVKLLLRPLLSNTFSVQQAKRNKLNLSVIS</sequence>
<accession>A0A8S1Q7D1</accession>
<dbReference type="EMBL" id="CAJJDM010000151">
    <property type="protein sequence ID" value="CAD8111419.1"/>
    <property type="molecule type" value="Genomic_DNA"/>
</dbReference>
<comment type="caution">
    <text evidence="2">The sequence shown here is derived from an EMBL/GenBank/DDBJ whole genome shotgun (WGS) entry which is preliminary data.</text>
</comment>
<proteinExistence type="predicted"/>
<dbReference type="AlphaFoldDB" id="A0A8S1Q7D1"/>
<feature type="compositionally biased region" description="Polar residues" evidence="1">
    <location>
        <begin position="461"/>
        <end position="478"/>
    </location>
</feature>
<evidence type="ECO:0000313" key="2">
    <source>
        <dbReference type="EMBL" id="CAD8111419.1"/>
    </source>
</evidence>
<feature type="region of interest" description="Disordered" evidence="1">
    <location>
        <begin position="461"/>
        <end position="490"/>
    </location>
</feature>
<evidence type="ECO:0000313" key="3">
    <source>
        <dbReference type="Proteomes" id="UP000688137"/>
    </source>
</evidence>
<gene>
    <name evidence="2" type="ORF">PPRIM_AZ9-3.1.T1470106</name>
</gene>
<dbReference type="Proteomes" id="UP000688137">
    <property type="component" value="Unassembled WGS sequence"/>
</dbReference>
<protein>
    <submittedName>
        <fullName evidence="2">Uncharacterized protein</fullName>
    </submittedName>
</protein>
<dbReference type="OMA" id="LHEFQEF"/>
<evidence type="ECO:0000256" key="1">
    <source>
        <dbReference type="SAM" id="MobiDB-lite"/>
    </source>
</evidence>